<accession>A0AAD9T6L8</accession>
<sequence length="328" mass="37729">MIRQVVEIERKLVDTNFKHCGGIYFKEVAPDSERLIKTIHGAIDYVGNKAVSEKYFLGQHGHPRLNYVHSRVELEQPRKMLELLDKYLKLSPAMLPPPIPDDIEASVLWHPDLHLDNIFIDPDTLQITNVIDWQSTTTAPLLYQCGVPRMVRHQEPVPLDLSHWPGLCDNYEGLGQADKDYAVKIHRSECLHQYYLRVTRKDNPRHWTALQLPNEQRVQPVKIVQQVGENNTVFFLRRALRRIAANWEKLCPSAGPCPVSFDEEDLSLFNREVEKRGFVSGTLNIFQKTCGLKPDGAVEPSKYAEIQAELDRIKAVCLEAVEDDEERF</sequence>
<name>A0AAD9T6L8_9HELO</name>
<feature type="domain" description="Aminoglycoside phosphotransferase" evidence="7">
    <location>
        <begin position="75"/>
        <end position="143"/>
    </location>
</feature>
<keyword evidence="4" id="KW-0809">Transit peptide</keyword>
<evidence type="ECO:0000256" key="5">
    <source>
        <dbReference type="ARBA" id="ARBA00023128"/>
    </source>
</evidence>
<dbReference type="Pfam" id="PF01636">
    <property type="entry name" value="APH"/>
    <property type="match status" value="1"/>
</dbReference>
<evidence type="ECO:0000313" key="9">
    <source>
        <dbReference type="Proteomes" id="UP001285354"/>
    </source>
</evidence>
<keyword evidence="9" id="KW-1185">Reference proteome</keyword>
<evidence type="ECO:0000256" key="6">
    <source>
        <dbReference type="ARBA" id="ARBA00031849"/>
    </source>
</evidence>
<evidence type="ECO:0000259" key="7">
    <source>
        <dbReference type="Pfam" id="PF01636"/>
    </source>
</evidence>
<evidence type="ECO:0000256" key="2">
    <source>
        <dbReference type="ARBA" id="ARBA00005543"/>
    </source>
</evidence>
<organism evidence="8 9">
    <name type="scientific">Diplocarpon rosae</name>
    <dbReference type="NCBI Taxonomy" id="946125"/>
    <lineage>
        <taxon>Eukaryota</taxon>
        <taxon>Fungi</taxon>
        <taxon>Dikarya</taxon>
        <taxon>Ascomycota</taxon>
        <taxon>Pezizomycotina</taxon>
        <taxon>Leotiomycetes</taxon>
        <taxon>Helotiales</taxon>
        <taxon>Drepanopezizaceae</taxon>
        <taxon>Diplocarpon</taxon>
    </lineage>
</organism>
<reference evidence="8" key="1">
    <citation type="submission" date="2023-06" db="EMBL/GenBank/DDBJ databases">
        <title>Draft genome of Marssonina rosae.</title>
        <authorList>
            <person name="Cheng Q."/>
        </authorList>
    </citation>
    <scope>NUCLEOTIDE SEQUENCE</scope>
    <source>
        <strain evidence="8">R4</strain>
    </source>
</reference>
<dbReference type="GO" id="GO:0005739">
    <property type="term" value="C:mitochondrion"/>
    <property type="evidence" value="ECO:0007669"/>
    <property type="project" value="UniProtKB-SubCell"/>
</dbReference>
<comment type="subcellular location">
    <subcellularLocation>
        <location evidence="1">Mitochondrion</location>
    </subcellularLocation>
</comment>
<dbReference type="Proteomes" id="UP001285354">
    <property type="component" value="Unassembled WGS sequence"/>
</dbReference>
<evidence type="ECO:0000256" key="4">
    <source>
        <dbReference type="ARBA" id="ARBA00022946"/>
    </source>
</evidence>
<protein>
    <recommendedName>
        <fullName evidence="3">Altered inheritance of mitochondria protein 9, mitochondrial</fullName>
    </recommendedName>
    <alternativeName>
        <fullName evidence="6">Found in mitochondrial proteome protein 29</fullName>
    </alternativeName>
</protein>
<dbReference type="PANTHER" id="PTHR36091">
    <property type="entry name" value="ALTERED INHERITANCE OF MITOCHONDRIA PROTEIN 9, MITOCHONDRIAL"/>
    <property type="match status" value="1"/>
</dbReference>
<gene>
    <name evidence="8" type="ORF">QTJ16_000379</name>
</gene>
<comment type="caution">
    <text evidence="8">The sequence shown here is derived from an EMBL/GenBank/DDBJ whole genome shotgun (WGS) entry which is preliminary data.</text>
</comment>
<dbReference type="InterPro" id="IPR051035">
    <property type="entry name" value="Mito_inheritance_9"/>
</dbReference>
<dbReference type="PANTHER" id="PTHR36091:SF1">
    <property type="entry name" value="ALTERED INHERITANCE OF MITOCHONDRIA PROTEIN 9, MITOCHONDRIAL"/>
    <property type="match status" value="1"/>
</dbReference>
<evidence type="ECO:0000256" key="1">
    <source>
        <dbReference type="ARBA" id="ARBA00004173"/>
    </source>
</evidence>
<dbReference type="Gene3D" id="3.90.1200.10">
    <property type="match status" value="1"/>
</dbReference>
<evidence type="ECO:0000313" key="8">
    <source>
        <dbReference type="EMBL" id="KAK2629559.1"/>
    </source>
</evidence>
<comment type="similarity">
    <text evidence="2">Belongs to the AIM9 family.</text>
</comment>
<keyword evidence="5" id="KW-0496">Mitochondrion</keyword>
<dbReference type="EMBL" id="JAUBYV010000001">
    <property type="protein sequence ID" value="KAK2629559.1"/>
    <property type="molecule type" value="Genomic_DNA"/>
</dbReference>
<dbReference type="AlphaFoldDB" id="A0AAD9T6L8"/>
<dbReference type="InterPro" id="IPR011009">
    <property type="entry name" value="Kinase-like_dom_sf"/>
</dbReference>
<proteinExistence type="inferred from homology"/>
<dbReference type="InterPro" id="IPR002575">
    <property type="entry name" value="Aminoglycoside_PTrfase"/>
</dbReference>
<evidence type="ECO:0000256" key="3">
    <source>
        <dbReference type="ARBA" id="ARBA00016197"/>
    </source>
</evidence>
<dbReference type="SUPFAM" id="SSF56112">
    <property type="entry name" value="Protein kinase-like (PK-like)"/>
    <property type="match status" value="1"/>
</dbReference>